<keyword evidence="2" id="KW-1185">Reference proteome</keyword>
<accession>A0A1X2G961</accession>
<sequence length="181" mass="19863">MSKPALSADIAYSIPVKSQPVLASSSTSSKPTSQLPSSFDSASLAHSWREHCHNVTMIKPLLKDMARLKQSLQFSIKTFIRHLELSSCSSEDLAMLMEAYVFWSKRACGMMPLVSLVNALLPLATANPPTIDLSRSLHLISDSGTLSSYMALLLSSLDVRRSWLNSLLDYDRSILSAFTPA</sequence>
<evidence type="ECO:0000313" key="1">
    <source>
        <dbReference type="EMBL" id="ORX48265.1"/>
    </source>
</evidence>
<proteinExistence type="predicted"/>
<dbReference type="AlphaFoldDB" id="A0A1X2G961"/>
<dbReference type="Proteomes" id="UP000242146">
    <property type="component" value="Unassembled WGS sequence"/>
</dbReference>
<gene>
    <name evidence="1" type="ORF">DM01DRAFT_1338735</name>
</gene>
<dbReference type="EMBL" id="MCGT01000030">
    <property type="protein sequence ID" value="ORX48265.1"/>
    <property type="molecule type" value="Genomic_DNA"/>
</dbReference>
<protein>
    <submittedName>
        <fullName evidence="1">Uncharacterized protein</fullName>
    </submittedName>
</protein>
<comment type="caution">
    <text evidence="1">The sequence shown here is derived from an EMBL/GenBank/DDBJ whole genome shotgun (WGS) entry which is preliminary data.</text>
</comment>
<reference evidence="1 2" key="1">
    <citation type="submission" date="2016-07" db="EMBL/GenBank/DDBJ databases">
        <title>Pervasive Adenine N6-methylation of Active Genes in Fungi.</title>
        <authorList>
            <consortium name="DOE Joint Genome Institute"/>
            <person name="Mondo S.J."/>
            <person name="Dannebaum R.O."/>
            <person name="Kuo R.C."/>
            <person name="Labutti K."/>
            <person name="Haridas S."/>
            <person name="Kuo A."/>
            <person name="Salamov A."/>
            <person name="Ahrendt S.R."/>
            <person name="Lipzen A."/>
            <person name="Sullivan W."/>
            <person name="Andreopoulos W.B."/>
            <person name="Clum A."/>
            <person name="Lindquist E."/>
            <person name="Daum C."/>
            <person name="Ramamoorthy G.K."/>
            <person name="Gryganskyi A."/>
            <person name="Culley D."/>
            <person name="Magnuson J.K."/>
            <person name="James T.Y."/>
            <person name="O'Malley M.A."/>
            <person name="Stajich J.E."/>
            <person name="Spatafora J.W."/>
            <person name="Visel A."/>
            <person name="Grigoriev I.V."/>
        </authorList>
    </citation>
    <scope>NUCLEOTIDE SEQUENCE [LARGE SCALE GENOMIC DNA]</scope>
    <source>
        <strain evidence="1 2">NRRL 3301</strain>
    </source>
</reference>
<evidence type="ECO:0000313" key="2">
    <source>
        <dbReference type="Proteomes" id="UP000242146"/>
    </source>
</evidence>
<organism evidence="1 2">
    <name type="scientific">Hesseltinella vesiculosa</name>
    <dbReference type="NCBI Taxonomy" id="101127"/>
    <lineage>
        <taxon>Eukaryota</taxon>
        <taxon>Fungi</taxon>
        <taxon>Fungi incertae sedis</taxon>
        <taxon>Mucoromycota</taxon>
        <taxon>Mucoromycotina</taxon>
        <taxon>Mucoromycetes</taxon>
        <taxon>Mucorales</taxon>
        <taxon>Cunninghamellaceae</taxon>
        <taxon>Hesseltinella</taxon>
    </lineage>
</organism>
<name>A0A1X2G961_9FUNG</name>